<keyword evidence="1" id="KW-0175">Coiled coil</keyword>
<sequence length="385" mass="45661">MEEQEDRLTLLKSKIEFYNQNCNSEMLTEIIDLIFELVCTQSKNLLDIYIYKICEIQLVKEIENGIDTFEKAIECYYAERFSDDIMNIVEDKDLDYKGDDWKKIRFLALAIDSVHSLAKLPDKWFEAIKTDEIVENEYAIQCGIAFIMSSGLSNINYYLDDQIYFYSRLAKLKPLCRRRRTQKMIEDLFRYSPLGLDIDDIAIENDCDVIENLNELLKNVSADNDRLTIQCVEMKAQLKQEGIRINDFKFKIDELEKIIENQKNESKNAFRMTIRCPNVRRIHEKYEKILRTNYDSLLPKLISNIDRLIQSQPESTEILMMVVKVLDFKKGIDEYLRKVNEDYWKIERNPNISMGKLGNPELDKFPSDEFMENIRKLMEENHFDL</sequence>
<comment type="caution">
    <text evidence="2">The sequence shown here is derived from an EMBL/GenBank/DDBJ whole genome shotgun (WGS) entry which is preliminary data.</text>
</comment>
<reference evidence="2" key="1">
    <citation type="submission" date="2022-11" db="EMBL/GenBank/DDBJ databases">
        <authorList>
            <person name="Kikuchi T."/>
        </authorList>
    </citation>
    <scope>NUCLEOTIDE SEQUENCE</scope>
    <source>
        <strain evidence="2">PS1010</strain>
    </source>
</reference>
<organism evidence="2 3">
    <name type="scientific">Caenorhabditis angaria</name>
    <dbReference type="NCBI Taxonomy" id="860376"/>
    <lineage>
        <taxon>Eukaryota</taxon>
        <taxon>Metazoa</taxon>
        <taxon>Ecdysozoa</taxon>
        <taxon>Nematoda</taxon>
        <taxon>Chromadorea</taxon>
        <taxon>Rhabditida</taxon>
        <taxon>Rhabditina</taxon>
        <taxon>Rhabditomorpha</taxon>
        <taxon>Rhabditoidea</taxon>
        <taxon>Rhabditidae</taxon>
        <taxon>Peloderinae</taxon>
        <taxon>Caenorhabditis</taxon>
    </lineage>
</organism>
<name>A0A9P1N740_9PELO</name>
<keyword evidence="3" id="KW-1185">Reference proteome</keyword>
<proteinExistence type="predicted"/>
<accession>A0A9P1N740</accession>
<evidence type="ECO:0000256" key="1">
    <source>
        <dbReference type="SAM" id="Coils"/>
    </source>
</evidence>
<dbReference type="Proteomes" id="UP001152747">
    <property type="component" value="Unassembled WGS sequence"/>
</dbReference>
<protein>
    <submittedName>
        <fullName evidence="2">Uncharacterized protein</fullName>
    </submittedName>
</protein>
<feature type="coiled-coil region" evidence="1">
    <location>
        <begin position="210"/>
        <end position="272"/>
    </location>
</feature>
<dbReference type="EMBL" id="CANHGI010000005">
    <property type="protein sequence ID" value="CAI5450237.1"/>
    <property type="molecule type" value="Genomic_DNA"/>
</dbReference>
<evidence type="ECO:0000313" key="3">
    <source>
        <dbReference type="Proteomes" id="UP001152747"/>
    </source>
</evidence>
<dbReference type="AlphaFoldDB" id="A0A9P1N740"/>
<gene>
    <name evidence="2" type="ORF">CAMP_LOCUS12874</name>
</gene>
<evidence type="ECO:0000313" key="2">
    <source>
        <dbReference type="EMBL" id="CAI5450237.1"/>
    </source>
</evidence>